<accession>A0ABM9X6T1</accession>
<dbReference type="EMBL" id="ABID01000002">
    <property type="protein sequence ID" value="EDQ05195.1"/>
    <property type="molecule type" value="Genomic_DNA"/>
</dbReference>
<keyword evidence="4 7" id="KW-0812">Transmembrane</keyword>
<evidence type="ECO:0000256" key="1">
    <source>
        <dbReference type="ARBA" id="ARBA00004651"/>
    </source>
</evidence>
<comment type="subcellular location">
    <subcellularLocation>
        <location evidence="1">Cell membrane</location>
        <topology evidence="1">Multi-pass membrane protein</topology>
    </subcellularLocation>
</comment>
<keyword evidence="6 7" id="KW-0472">Membrane</keyword>
<comment type="similarity">
    <text evidence="2">Belongs to the UPF0702 family.</text>
</comment>
<feature type="domain" description="YetF C-terminal" evidence="8">
    <location>
        <begin position="91"/>
        <end position="159"/>
    </location>
</feature>
<dbReference type="PANTHER" id="PTHR34582:SF6">
    <property type="entry name" value="UPF0702 TRANSMEMBRANE PROTEIN YCAP"/>
    <property type="match status" value="1"/>
</dbReference>
<keyword evidence="3" id="KW-1003">Cell membrane</keyword>
<feature type="transmembrane region" description="Helical" evidence="7">
    <location>
        <begin position="12"/>
        <end position="33"/>
    </location>
</feature>
<dbReference type="InterPro" id="IPR023090">
    <property type="entry name" value="UPF0702_alpha/beta_dom_sf"/>
</dbReference>
<evidence type="ECO:0000259" key="8">
    <source>
        <dbReference type="Pfam" id="PF04239"/>
    </source>
</evidence>
<comment type="caution">
    <text evidence="9">The sequence shown here is derived from an EMBL/GenBank/DDBJ whole genome shotgun (WGS) entry which is preliminary data.</text>
</comment>
<dbReference type="Proteomes" id="UP000003257">
    <property type="component" value="Unassembled WGS sequence"/>
</dbReference>
<name>A0ABM9X6T1_9RHOB</name>
<evidence type="ECO:0000256" key="5">
    <source>
        <dbReference type="ARBA" id="ARBA00022989"/>
    </source>
</evidence>
<proteinExistence type="inferred from homology"/>
<evidence type="ECO:0000256" key="6">
    <source>
        <dbReference type="ARBA" id="ARBA00023136"/>
    </source>
</evidence>
<feature type="transmembrane region" description="Helical" evidence="7">
    <location>
        <begin position="45"/>
        <end position="64"/>
    </location>
</feature>
<dbReference type="Gene3D" id="3.30.240.20">
    <property type="entry name" value="bsu07140 like domains"/>
    <property type="match status" value="1"/>
</dbReference>
<sequence length="173" mass="18900">MFFDSVPLDIIARALLLSGLALVWVVFVVRVIGLRTFSKMTAFDFVATVATGSLLAGACQATTWPEFAQPTLAIFALLGAQFVIARLRQVSDQFEDVVQNEPVILMRDGQIFDEALRQTRVARTDLLAKLREANVMKFSEVRAVVLETTGDISVLHGEDLDERILEGASAASG</sequence>
<feature type="transmembrane region" description="Helical" evidence="7">
    <location>
        <begin position="70"/>
        <end position="87"/>
    </location>
</feature>
<dbReference type="PANTHER" id="PTHR34582">
    <property type="entry name" value="UPF0702 TRANSMEMBRANE PROTEIN YCAP"/>
    <property type="match status" value="1"/>
</dbReference>
<reference evidence="9 10" key="1">
    <citation type="submission" date="2007-11" db="EMBL/GenBank/DDBJ databases">
        <authorList>
            <person name="Wagner-Dobler I."/>
            <person name="Ferriera S."/>
            <person name="Johnson J."/>
            <person name="Kravitz S."/>
            <person name="Beeson K."/>
            <person name="Sutton G."/>
            <person name="Rogers Y.-H."/>
            <person name="Friedman R."/>
            <person name="Frazier M."/>
            <person name="Venter J.C."/>
        </authorList>
    </citation>
    <scope>NUCLEOTIDE SEQUENCE [LARGE SCALE GENOMIC DNA]</scope>
    <source>
        <strain evidence="9 10">HEL-45</strain>
    </source>
</reference>
<dbReference type="RefSeq" id="WP_007119333.1">
    <property type="nucleotide sequence ID" value="NZ_ABID01000002.1"/>
</dbReference>
<evidence type="ECO:0000256" key="7">
    <source>
        <dbReference type="SAM" id="Phobius"/>
    </source>
</evidence>
<evidence type="ECO:0000256" key="4">
    <source>
        <dbReference type="ARBA" id="ARBA00022692"/>
    </source>
</evidence>
<dbReference type="InterPro" id="IPR007353">
    <property type="entry name" value="DUF421"/>
</dbReference>
<evidence type="ECO:0000313" key="9">
    <source>
        <dbReference type="EMBL" id="EDQ05195.1"/>
    </source>
</evidence>
<dbReference type="Pfam" id="PF04239">
    <property type="entry name" value="DUF421"/>
    <property type="match status" value="1"/>
</dbReference>
<protein>
    <recommendedName>
        <fullName evidence="8">YetF C-terminal domain-containing protein</fullName>
    </recommendedName>
</protein>
<keyword evidence="10" id="KW-1185">Reference proteome</keyword>
<evidence type="ECO:0000313" key="10">
    <source>
        <dbReference type="Proteomes" id="UP000003257"/>
    </source>
</evidence>
<evidence type="ECO:0000256" key="3">
    <source>
        <dbReference type="ARBA" id="ARBA00022475"/>
    </source>
</evidence>
<organism evidence="9 10">
    <name type="scientific">Sulfitobacter indolifex HEL-45</name>
    <dbReference type="NCBI Taxonomy" id="391624"/>
    <lineage>
        <taxon>Bacteria</taxon>
        <taxon>Pseudomonadati</taxon>
        <taxon>Pseudomonadota</taxon>
        <taxon>Alphaproteobacteria</taxon>
        <taxon>Rhodobacterales</taxon>
        <taxon>Roseobacteraceae</taxon>
        <taxon>Sulfitobacter</taxon>
    </lineage>
</organism>
<keyword evidence="5 7" id="KW-1133">Transmembrane helix</keyword>
<evidence type="ECO:0000256" key="2">
    <source>
        <dbReference type="ARBA" id="ARBA00006448"/>
    </source>
</evidence>
<gene>
    <name evidence="9" type="ORF">OIHEL45_10648</name>
</gene>